<comment type="pathway">
    <text evidence="7">tRNA modification; N(7)-methylguanine-tRNA biosynthesis.</text>
</comment>
<feature type="binding site" evidence="7">
    <location>
        <position position="46"/>
    </location>
    <ligand>
        <name>S-adenosyl-L-methionine</name>
        <dbReference type="ChEBI" id="CHEBI:59789"/>
    </ligand>
</feature>
<dbReference type="HAMAP" id="MF_01057">
    <property type="entry name" value="tRNA_methyltr_TrmB"/>
    <property type="match status" value="1"/>
</dbReference>
<evidence type="ECO:0000256" key="3">
    <source>
        <dbReference type="ARBA" id="ARBA00022603"/>
    </source>
</evidence>
<comment type="function">
    <text evidence="2 7">Catalyzes the formation of N(7)-methylguanine at position 46 (m7G46) in tRNA.</text>
</comment>
<evidence type="ECO:0000313" key="9">
    <source>
        <dbReference type="Proteomes" id="UP001320209"/>
    </source>
</evidence>
<protein>
    <recommendedName>
        <fullName evidence="7">tRNA (guanine-N(7)-)-methyltransferase</fullName>
        <ecNumber evidence="7">2.1.1.33</ecNumber>
    </recommendedName>
    <alternativeName>
        <fullName evidence="7">tRNA (guanine(46)-N(7))-methyltransferase</fullName>
    </alternativeName>
    <alternativeName>
        <fullName evidence="7">tRNA(m7G46)-methyltransferase</fullName>
    </alternativeName>
</protein>
<dbReference type="PROSITE" id="PS51625">
    <property type="entry name" value="SAM_MT_TRMB"/>
    <property type="match status" value="1"/>
</dbReference>
<dbReference type="PANTHER" id="PTHR23417">
    <property type="entry name" value="3-DEOXY-D-MANNO-OCTULOSONIC-ACID TRANSFERASE/TRNA GUANINE-N 7 - -METHYLTRANSFERASE"/>
    <property type="match status" value="1"/>
</dbReference>
<keyword evidence="3 7" id="KW-0489">Methyltransferase</keyword>
<feature type="binding site" evidence="7">
    <location>
        <position position="124"/>
    </location>
    <ligand>
        <name>substrate</name>
    </ligand>
</feature>
<evidence type="ECO:0000256" key="5">
    <source>
        <dbReference type="ARBA" id="ARBA00022691"/>
    </source>
</evidence>
<dbReference type="InterPro" id="IPR029063">
    <property type="entry name" value="SAM-dependent_MTases_sf"/>
</dbReference>
<feature type="binding site" evidence="7">
    <location>
        <position position="98"/>
    </location>
    <ligand>
        <name>S-adenosyl-L-methionine</name>
        <dbReference type="ChEBI" id="CHEBI:59789"/>
    </ligand>
</feature>
<feature type="binding site" evidence="7">
    <location>
        <position position="156"/>
    </location>
    <ligand>
        <name>substrate</name>
    </ligand>
</feature>
<dbReference type="PANTHER" id="PTHR23417:SF14">
    <property type="entry name" value="PENTACOTRIPEPTIDE-REPEAT REGION OF PRORP DOMAIN-CONTAINING PROTEIN"/>
    <property type="match status" value="1"/>
</dbReference>
<dbReference type="EC" id="2.1.1.33" evidence="7"/>
<sequence length="242" mass="27703">MDQKLLDFAHSGQKKISLKDEFSSIHNSSMTDCETNGCSPSKIILEIGFGYGELLLHHLSYDKHSAVVGIDLFENGIANFLKKLNTEDFTRTRIFKANALDVIENLKHEELDEIIIMFPDPWPKKKQQKRRIITDRFLVSCANLLHSGGRLIMASDCMDYLFNCLKLMEQSGAFKWMDGAKLSAISDHKQTSHPRSTIIINGYELIISEWPSWLPITKYAKRALDFGKSIGYTRWEKRIISS</sequence>
<organism evidence="8 9">
    <name type="scientific">Candidatus Hydrogenosomobacter endosymbioticus</name>
    <dbReference type="NCBI Taxonomy" id="2558174"/>
    <lineage>
        <taxon>Bacteria</taxon>
        <taxon>Pseudomonadati</taxon>
        <taxon>Pseudomonadota</taxon>
        <taxon>Alphaproteobacteria</taxon>
        <taxon>Holosporales</taxon>
        <taxon>Holosporaceae</taxon>
        <taxon>Candidatus Hydrogenosomobacter</taxon>
    </lineage>
</organism>
<keyword evidence="5 7" id="KW-0949">S-adenosyl-L-methionine</keyword>
<dbReference type="SUPFAM" id="SSF53335">
    <property type="entry name" value="S-adenosyl-L-methionine-dependent methyltransferases"/>
    <property type="match status" value="1"/>
</dbReference>
<keyword evidence="9" id="KW-1185">Reference proteome</keyword>
<dbReference type="EMBL" id="AP025225">
    <property type="protein sequence ID" value="BDB96331.1"/>
    <property type="molecule type" value="Genomic_DNA"/>
</dbReference>
<dbReference type="InterPro" id="IPR055361">
    <property type="entry name" value="tRNA_methyltr_TrmB_bact"/>
</dbReference>
<evidence type="ECO:0000256" key="6">
    <source>
        <dbReference type="ARBA" id="ARBA00022694"/>
    </source>
</evidence>
<evidence type="ECO:0000256" key="2">
    <source>
        <dbReference type="ARBA" id="ARBA00003015"/>
    </source>
</evidence>
<gene>
    <name evidence="7" type="primary">trmB</name>
    <name evidence="8" type="ORF">HYD_4640</name>
</gene>
<evidence type="ECO:0000256" key="4">
    <source>
        <dbReference type="ARBA" id="ARBA00022679"/>
    </source>
</evidence>
<comment type="similarity">
    <text evidence="7">Belongs to the class I-like SAM-binding methyltransferase superfamily. TrmB family.</text>
</comment>
<comment type="caution">
    <text evidence="7">Lacks conserved residue(s) required for the propagation of feature annotation.</text>
</comment>
<feature type="binding site" evidence="7">
    <location>
        <position position="120"/>
    </location>
    <ligand>
        <name>S-adenosyl-L-methionine</name>
        <dbReference type="ChEBI" id="CHEBI:59789"/>
    </ligand>
</feature>
<evidence type="ECO:0000313" key="8">
    <source>
        <dbReference type="EMBL" id="BDB96331.1"/>
    </source>
</evidence>
<evidence type="ECO:0000256" key="1">
    <source>
        <dbReference type="ARBA" id="ARBA00000142"/>
    </source>
</evidence>
<proteinExistence type="inferred from homology"/>
<feature type="binding site" evidence="7">
    <location>
        <position position="71"/>
    </location>
    <ligand>
        <name>S-adenosyl-L-methionine</name>
        <dbReference type="ChEBI" id="CHEBI:59789"/>
    </ligand>
</feature>
<evidence type="ECO:0000256" key="7">
    <source>
        <dbReference type="HAMAP-Rule" id="MF_01057"/>
    </source>
</evidence>
<name>A0ABM7V952_9PROT</name>
<dbReference type="Proteomes" id="UP001320209">
    <property type="component" value="Chromosome"/>
</dbReference>
<dbReference type="Gene3D" id="3.40.50.150">
    <property type="entry name" value="Vaccinia Virus protein VP39"/>
    <property type="match status" value="1"/>
</dbReference>
<comment type="catalytic activity">
    <reaction evidence="1 7">
        <text>guanosine(46) in tRNA + S-adenosyl-L-methionine = N(7)-methylguanosine(46) in tRNA + S-adenosyl-L-homocysteine</text>
        <dbReference type="Rhea" id="RHEA:42708"/>
        <dbReference type="Rhea" id="RHEA-COMP:10188"/>
        <dbReference type="Rhea" id="RHEA-COMP:10189"/>
        <dbReference type="ChEBI" id="CHEBI:57856"/>
        <dbReference type="ChEBI" id="CHEBI:59789"/>
        <dbReference type="ChEBI" id="CHEBI:74269"/>
        <dbReference type="ChEBI" id="CHEBI:74480"/>
        <dbReference type="EC" id="2.1.1.33"/>
    </reaction>
</comment>
<keyword evidence="4 7" id="KW-0808">Transferase</keyword>
<dbReference type="Pfam" id="PF02390">
    <property type="entry name" value="Methyltransf_4"/>
    <property type="match status" value="1"/>
</dbReference>
<keyword evidence="6 7" id="KW-0819">tRNA processing</keyword>
<reference evidence="8" key="1">
    <citation type="submission" date="2021-10" db="EMBL/GenBank/DDBJ databases">
        <title>Genome Sequence of The Candidatus Hydrogeosomobacter endosymbioticus, an Intracellular Bacterial Symbiont of the Anaerobic Ciliate GW7.</title>
        <authorList>
            <person name="Shiohama Y."/>
            <person name="Shinzato N."/>
        </authorList>
    </citation>
    <scope>NUCLEOTIDE SEQUENCE [LARGE SCALE GENOMIC DNA]</scope>
    <source>
        <strain evidence="8">200920</strain>
    </source>
</reference>
<accession>A0ABM7V952</accession>
<dbReference type="CDD" id="cd02440">
    <property type="entry name" value="AdoMet_MTases"/>
    <property type="match status" value="1"/>
</dbReference>
<dbReference type="InterPro" id="IPR003358">
    <property type="entry name" value="tRNA_(Gua-N-7)_MeTrfase_Trmb"/>
</dbReference>